<gene>
    <name evidence="3" type="ORF">PPERSA_04129</name>
</gene>
<dbReference type="AlphaFoldDB" id="A0A0V0QMI4"/>
<feature type="region of interest" description="Disordered" evidence="2">
    <location>
        <begin position="186"/>
        <end position="205"/>
    </location>
</feature>
<sequence length="613" mass="73417">MSAQSKAQNRKGTKVDYLYQEIAQLKEHVETLEYQLQLNRAQLKIALQPNLDNQTSQDNYSGPQVKNNNTKNINDINSVKSLQLMIESTRKENDFLQNRVKQVLEERDQAQGKNLIMEQMYENAEKQRKETIEDLKNNTMRLQNKLKEAELRLQQLEKNHLEIDQLSGIVLQYRDQNQNDIQQQNEFQQCNESPQQLQENQQQENFQQNSLQYNENQQNQNQQYTEQNLQNNQEQQLNNNQISSLNQHNQIDEDNDSFDSDDFDYPYLEDKVQGKQKPVNFDLIKQRQDQLQREQQDQNIQSQTEQQKINLNIGLQPNNQQFQIPQYQNQNQEEYQQEYQNDQDNYEQQQQFQQNINININEQNNDFNEIQQSQNQDLNEEQYQQQEQQSDKASDEDYDEERLPDKVHYIHTQQGEEQKGGRLQKLIPQLDLSKPMMIAQKTVDKQMKQEASKYIQQNGFNLQPYIDKINRQLNLNYLFLSFANIYQQRKNRQDQRLERAGKNIAKELLKNKNLEAENERLQKENKELESKNETIIKAYQQNEEKWQKQQKQYLILDEFYRKYNGSVQLNSGERSNKFSQIDESYNQNFNFSDKASTTAERTFNKAFLQNNNY</sequence>
<evidence type="ECO:0000256" key="2">
    <source>
        <dbReference type="SAM" id="MobiDB-lite"/>
    </source>
</evidence>
<organism evidence="3 4">
    <name type="scientific">Pseudocohnilembus persalinus</name>
    <name type="common">Ciliate</name>
    <dbReference type="NCBI Taxonomy" id="266149"/>
    <lineage>
        <taxon>Eukaryota</taxon>
        <taxon>Sar</taxon>
        <taxon>Alveolata</taxon>
        <taxon>Ciliophora</taxon>
        <taxon>Intramacronucleata</taxon>
        <taxon>Oligohymenophorea</taxon>
        <taxon>Scuticociliatia</taxon>
        <taxon>Philasterida</taxon>
        <taxon>Pseudocohnilembidae</taxon>
        <taxon>Pseudocohnilembus</taxon>
    </lineage>
</organism>
<feature type="compositionally biased region" description="Low complexity" evidence="2">
    <location>
        <begin position="375"/>
        <end position="388"/>
    </location>
</feature>
<keyword evidence="1" id="KW-0175">Coiled coil</keyword>
<dbReference type="OrthoDB" id="443402at2759"/>
<accession>A0A0V0QMI4</accession>
<dbReference type="Proteomes" id="UP000054937">
    <property type="component" value="Unassembled WGS sequence"/>
</dbReference>
<feature type="coiled-coil region" evidence="1">
    <location>
        <begin position="497"/>
        <end position="545"/>
    </location>
</feature>
<comment type="caution">
    <text evidence="3">The sequence shown here is derived from an EMBL/GenBank/DDBJ whole genome shotgun (WGS) entry which is preliminary data.</text>
</comment>
<dbReference type="EMBL" id="LDAU01000129">
    <property type="protein sequence ID" value="KRX03577.1"/>
    <property type="molecule type" value="Genomic_DNA"/>
</dbReference>
<reference evidence="3 4" key="1">
    <citation type="journal article" date="2015" name="Sci. Rep.">
        <title>Genome of the facultative scuticociliatosis pathogen Pseudocohnilembus persalinus provides insight into its virulence through horizontal gene transfer.</title>
        <authorList>
            <person name="Xiong J."/>
            <person name="Wang G."/>
            <person name="Cheng J."/>
            <person name="Tian M."/>
            <person name="Pan X."/>
            <person name="Warren A."/>
            <person name="Jiang C."/>
            <person name="Yuan D."/>
            <person name="Miao W."/>
        </authorList>
    </citation>
    <scope>NUCLEOTIDE SEQUENCE [LARGE SCALE GENOMIC DNA]</scope>
    <source>
        <strain evidence="3">36N120E</strain>
    </source>
</reference>
<evidence type="ECO:0000256" key="1">
    <source>
        <dbReference type="SAM" id="Coils"/>
    </source>
</evidence>
<feature type="region of interest" description="Disordered" evidence="2">
    <location>
        <begin position="375"/>
        <end position="400"/>
    </location>
</feature>
<protein>
    <submittedName>
        <fullName evidence="3">Uncharacterized protein</fullName>
    </submittedName>
</protein>
<dbReference type="OMA" id="ANIYQQR"/>
<keyword evidence="4" id="KW-1185">Reference proteome</keyword>
<feature type="coiled-coil region" evidence="1">
    <location>
        <begin position="79"/>
        <end position="166"/>
    </location>
</feature>
<name>A0A0V0QMI4_PSEPJ</name>
<feature type="compositionally biased region" description="Basic and acidic residues" evidence="2">
    <location>
        <begin position="389"/>
        <end position="400"/>
    </location>
</feature>
<evidence type="ECO:0000313" key="3">
    <source>
        <dbReference type="EMBL" id="KRX03577.1"/>
    </source>
</evidence>
<proteinExistence type="predicted"/>
<dbReference type="InParanoid" id="A0A0V0QMI4"/>
<evidence type="ECO:0000313" key="4">
    <source>
        <dbReference type="Proteomes" id="UP000054937"/>
    </source>
</evidence>